<evidence type="ECO:0000256" key="3">
    <source>
        <dbReference type="SAM" id="MobiDB-lite"/>
    </source>
</evidence>
<proteinExistence type="predicted"/>
<name>A0ABQ2LPU1_9ACTN</name>
<evidence type="ECO:0000259" key="4">
    <source>
        <dbReference type="Pfam" id="PF16925"/>
    </source>
</evidence>
<protein>
    <submittedName>
        <fullName evidence="5">TetR family transcriptional regulator</fullName>
    </submittedName>
</protein>
<keyword evidence="6" id="KW-1185">Reference proteome</keyword>
<dbReference type="RefSeq" id="WP_189173756.1">
    <property type="nucleotide sequence ID" value="NZ_BMNG01000004.1"/>
</dbReference>
<dbReference type="Gene3D" id="1.10.357.10">
    <property type="entry name" value="Tetracycline Repressor, domain 2"/>
    <property type="match status" value="1"/>
</dbReference>
<accession>A0ABQ2LPU1</accession>
<feature type="region of interest" description="Disordered" evidence="3">
    <location>
        <begin position="1"/>
        <end position="38"/>
    </location>
</feature>
<dbReference type="Proteomes" id="UP000656881">
    <property type="component" value="Unassembled WGS sequence"/>
</dbReference>
<dbReference type="InterPro" id="IPR009057">
    <property type="entry name" value="Homeodomain-like_sf"/>
</dbReference>
<evidence type="ECO:0000313" key="6">
    <source>
        <dbReference type="Proteomes" id="UP000656881"/>
    </source>
</evidence>
<comment type="caution">
    <text evidence="5">The sequence shown here is derived from an EMBL/GenBank/DDBJ whole genome shotgun (WGS) entry which is preliminary data.</text>
</comment>
<sequence>MSEDDTATTTATAAPTAGTARTPSTAAGTAGAATTDRRLLRGERARRTIARHAVDVASLEGLNGLSIGRLATDLGLSKSGVATLFGTKEKLQLAAVAAAGEAFLDEVVRPASEAPRGAARLRALTERWLRYAETPLFTGGCFWAANRPDFDSRPGPVHDALFQQQGDWVALLAAELRHAVTDGQIPSLDADLTAFQIDAVFTATNTALRLGDGEAGARARRVVDGFLTSTP</sequence>
<keyword evidence="2" id="KW-0804">Transcription</keyword>
<dbReference type="SUPFAM" id="SSF48498">
    <property type="entry name" value="Tetracyclin repressor-like, C-terminal domain"/>
    <property type="match status" value="1"/>
</dbReference>
<dbReference type="InterPro" id="IPR011075">
    <property type="entry name" value="TetR_C"/>
</dbReference>
<keyword evidence="1" id="KW-0805">Transcription regulation</keyword>
<dbReference type="SUPFAM" id="SSF46689">
    <property type="entry name" value="Homeodomain-like"/>
    <property type="match status" value="1"/>
</dbReference>
<dbReference type="PANTHER" id="PTHR47506">
    <property type="entry name" value="TRANSCRIPTIONAL REGULATORY PROTEIN"/>
    <property type="match status" value="1"/>
</dbReference>
<feature type="compositionally biased region" description="Low complexity" evidence="3">
    <location>
        <begin position="7"/>
        <end position="34"/>
    </location>
</feature>
<dbReference type="Gene3D" id="1.10.10.60">
    <property type="entry name" value="Homeodomain-like"/>
    <property type="match status" value="1"/>
</dbReference>
<evidence type="ECO:0000313" key="5">
    <source>
        <dbReference type="EMBL" id="GGO41577.1"/>
    </source>
</evidence>
<feature type="domain" description="Tetracyclin repressor-like C-terminal" evidence="4">
    <location>
        <begin position="117"/>
        <end position="222"/>
    </location>
</feature>
<dbReference type="EMBL" id="BMNG01000004">
    <property type="protein sequence ID" value="GGO41577.1"/>
    <property type="molecule type" value="Genomic_DNA"/>
</dbReference>
<gene>
    <name evidence="5" type="ORF">GCM10012286_21570</name>
</gene>
<reference evidence="6" key="1">
    <citation type="journal article" date="2019" name="Int. J. Syst. Evol. Microbiol.">
        <title>The Global Catalogue of Microorganisms (GCM) 10K type strain sequencing project: providing services to taxonomists for standard genome sequencing and annotation.</title>
        <authorList>
            <consortium name="The Broad Institute Genomics Platform"/>
            <consortium name="The Broad Institute Genome Sequencing Center for Infectious Disease"/>
            <person name="Wu L."/>
            <person name="Ma J."/>
        </authorList>
    </citation>
    <scope>NUCLEOTIDE SEQUENCE [LARGE SCALE GENOMIC DNA]</scope>
    <source>
        <strain evidence="6">CGMCC 4.7349</strain>
    </source>
</reference>
<organism evidence="5 6">
    <name type="scientific">Streptomyces lasiicapitis</name>
    <dbReference type="NCBI Taxonomy" id="1923961"/>
    <lineage>
        <taxon>Bacteria</taxon>
        <taxon>Bacillati</taxon>
        <taxon>Actinomycetota</taxon>
        <taxon>Actinomycetes</taxon>
        <taxon>Kitasatosporales</taxon>
        <taxon>Streptomycetaceae</taxon>
        <taxon>Streptomyces</taxon>
    </lineage>
</organism>
<dbReference type="PANTHER" id="PTHR47506:SF6">
    <property type="entry name" value="HTH-TYPE TRANSCRIPTIONAL REPRESSOR NEMR"/>
    <property type="match status" value="1"/>
</dbReference>
<evidence type="ECO:0000256" key="2">
    <source>
        <dbReference type="ARBA" id="ARBA00023163"/>
    </source>
</evidence>
<evidence type="ECO:0000256" key="1">
    <source>
        <dbReference type="ARBA" id="ARBA00023015"/>
    </source>
</evidence>
<dbReference type="InterPro" id="IPR036271">
    <property type="entry name" value="Tet_transcr_reg_TetR-rel_C_sf"/>
</dbReference>
<dbReference type="Pfam" id="PF16925">
    <property type="entry name" value="TetR_C_13"/>
    <property type="match status" value="1"/>
</dbReference>